<dbReference type="SUPFAM" id="SSF53649">
    <property type="entry name" value="Alkaline phosphatase-like"/>
    <property type="match status" value="1"/>
</dbReference>
<dbReference type="AlphaFoldDB" id="A0A0J5M9L9"/>
<dbReference type="RefSeq" id="WP_048277800.1">
    <property type="nucleotide sequence ID" value="NZ_LDZF01000001.1"/>
</dbReference>
<dbReference type="InterPro" id="IPR000917">
    <property type="entry name" value="Sulfatase_N"/>
</dbReference>
<dbReference type="PANTHER" id="PTHR43751">
    <property type="entry name" value="SULFATASE"/>
    <property type="match status" value="1"/>
</dbReference>
<dbReference type="STRING" id="61647.LG71_15780"/>
<organism evidence="4 5">
    <name type="scientific">Pluralibacter gergoviae</name>
    <name type="common">Enterobacter gergoviae</name>
    <dbReference type="NCBI Taxonomy" id="61647"/>
    <lineage>
        <taxon>Bacteria</taxon>
        <taxon>Pseudomonadati</taxon>
        <taxon>Pseudomonadota</taxon>
        <taxon>Gammaproteobacteria</taxon>
        <taxon>Enterobacterales</taxon>
        <taxon>Enterobacteriaceae</taxon>
        <taxon>Pluralibacter</taxon>
    </lineage>
</organism>
<dbReference type="PATRIC" id="fig|61647.15.peg.6"/>
<evidence type="ECO:0000256" key="1">
    <source>
        <dbReference type="SAM" id="Phobius"/>
    </source>
</evidence>
<dbReference type="InterPro" id="IPR024588">
    <property type="entry name" value="YejM_N"/>
</dbReference>
<protein>
    <submittedName>
        <fullName evidence="4">Uncharacterized protein</fullName>
    </submittedName>
</protein>
<keyword evidence="1" id="KW-0812">Transmembrane</keyword>
<dbReference type="EMBL" id="LDZF01000001">
    <property type="protein sequence ID" value="KMK16374.1"/>
    <property type="molecule type" value="Genomic_DNA"/>
</dbReference>
<comment type="caution">
    <text evidence="4">The sequence shown here is derived from an EMBL/GenBank/DDBJ whole genome shotgun (WGS) entry which is preliminary data.</text>
</comment>
<dbReference type="CDD" id="cd16148">
    <property type="entry name" value="sulfatase_like"/>
    <property type="match status" value="1"/>
</dbReference>
<feature type="transmembrane region" description="Helical" evidence="1">
    <location>
        <begin position="115"/>
        <end position="139"/>
    </location>
</feature>
<dbReference type="PIRSF" id="PIRSF004950">
    <property type="entry name" value="Mmb_sulf_HI0842"/>
    <property type="match status" value="1"/>
</dbReference>
<feature type="transmembrane region" description="Helical" evidence="1">
    <location>
        <begin position="71"/>
        <end position="95"/>
    </location>
</feature>
<evidence type="ECO:0000313" key="5">
    <source>
        <dbReference type="Proteomes" id="UP000036196"/>
    </source>
</evidence>
<feature type="transmembrane region" description="Helical" evidence="1">
    <location>
        <begin position="151"/>
        <end position="178"/>
    </location>
</feature>
<name>A0A0J5M9L9_PLUGE</name>
<dbReference type="Proteomes" id="UP000036196">
    <property type="component" value="Unassembled WGS sequence"/>
</dbReference>
<dbReference type="InterPro" id="IPR012159">
    <property type="entry name" value="YejM-like"/>
</dbReference>
<dbReference type="InterPro" id="IPR052701">
    <property type="entry name" value="GAG_Ulvan_Degrading_Sulfatases"/>
</dbReference>
<evidence type="ECO:0000259" key="2">
    <source>
        <dbReference type="Pfam" id="PF00884"/>
    </source>
</evidence>
<dbReference type="Gene3D" id="3.40.720.10">
    <property type="entry name" value="Alkaline Phosphatase, subunit A"/>
    <property type="match status" value="1"/>
</dbReference>
<sequence>MKKLFLFSLVNVLISALIAIRYFTTPGSLFNITTHSFSFFAVLGNFFLLYLLLFLICSPLLLLNKYVRRPIVALLFTFAQIALYVDTIVFEQYRFHINQSMLTLVLSGQVVDFSLATYALVALIFIAAFAIELLILLRIERRYAGDKGRKIVKWASIFAVVALLISNITYMIGFWYSYSPIMTVQEKLPLYYPLTSKKIMGFFDKEGGKNRHPVVDESARHLNYPLHPLIINPLTHKPKNIMFILIDAWRFDTFSQAVSPNMVRLTAENNGVVFDNHYSTGNATRTGIFGLFYGVPGTYWEAFLHNNVPSLFVTTLQKQDYQLGIFTSAKVTFPEFDRTVFATVKNLRINSAGTTTPERDANVNKDWSAWYQARDKSRPTFSFLFYDSAHAYEFPKDGEKFSPVNDLNYMTLKNDTDPQPLFNRYKNSVYYIDSLVDKVFAQLKADGTLNDTLIILTGDHAQEMNDNHMGFWGHNGNFTDAQTKVPFIVINPDDRAAVAQNSHKLTSHEDVVPMLMKHYLGVENPVSDYSTGYDMASDMPARPWLLMSSYSMWALRTPDSIYQVNGIGISHYMNAHNQEIDGQPNFKYVYDAMDQMRHFNRR</sequence>
<dbReference type="InterPro" id="IPR017850">
    <property type="entry name" value="Alkaline_phosphatase_core_sf"/>
</dbReference>
<dbReference type="Pfam" id="PF11893">
    <property type="entry name" value="DUF3413"/>
    <property type="match status" value="1"/>
</dbReference>
<keyword evidence="5" id="KW-1185">Reference proteome</keyword>
<reference evidence="4 5" key="1">
    <citation type="submission" date="2015-05" db="EMBL/GenBank/DDBJ databases">
        <title>Genome sequences of Pluralibacter gergoviae.</title>
        <authorList>
            <person name="Greninger A.L."/>
            <person name="Miller S."/>
        </authorList>
    </citation>
    <scope>NUCLEOTIDE SEQUENCE [LARGE SCALE GENOMIC DNA]</scope>
    <source>
        <strain evidence="4 5">JS81F13</strain>
    </source>
</reference>
<proteinExistence type="predicted"/>
<evidence type="ECO:0000259" key="3">
    <source>
        <dbReference type="Pfam" id="PF11893"/>
    </source>
</evidence>
<feature type="domain" description="Inner membrane protein YejM N-terminal" evidence="3">
    <location>
        <begin position="6"/>
        <end position="229"/>
    </location>
</feature>
<dbReference type="eggNOG" id="COG3083">
    <property type="taxonomic scope" value="Bacteria"/>
</dbReference>
<keyword evidence="1" id="KW-0472">Membrane</keyword>
<gene>
    <name evidence="4" type="ORF">ABW06_00025</name>
</gene>
<dbReference type="PANTHER" id="PTHR43751:SF3">
    <property type="entry name" value="SULFATASE N-TERMINAL DOMAIN-CONTAINING PROTEIN"/>
    <property type="match status" value="1"/>
</dbReference>
<dbReference type="Pfam" id="PF00884">
    <property type="entry name" value="Sulfatase"/>
    <property type="match status" value="1"/>
</dbReference>
<accession>A0A0J5M9L9</accession>
<feature type="domain" description="Sulfatase N-terminal" evidence="2">
    <location>
        <begin position="239"/>
        <end position="519"/>
    </location>
</feature>
<keyword evidence="1" id="KW-1133">Transmembrane helix</keyword>
<feature type="transmembrane region" description="Helical" evidence="1">
    <location>
        <begin position="43"/>
        <end position="64"/>
    </location>
</feature>
<evidence type="ECO:0000313" key="4">
    <source>
        <dbReference type="EMBL" id="KMK16374.1"/>
    </source>
</evidence>